<evidence type="ECO:0000313" key="2">
    <source>
        <dbReference type="EMBL" id="KAF5783256.1"/>
    </source>
</evidence>
<dbReference type="EMBL" id="MNCJ02000326">
    <property type="protein sequence ID" value="KAF5783256.1"/>
    <property type="molecule type" value="Genomic_DNA"/>
</dbReference>
<keyword evidence="1" id="KW-1133">Transmembrane helix</keyword>
<dbReference type="Proteomes" id="UP000215914">
    <property type="component" value="Unassembled WGS sequence"/>
</dbReference>
<accession>A0A9K3HS24</accession>
<dbReference type="Gramene" id="mRNA:HanXRQr2_Chr11g0505831">
    <property type="protein sequence ID" value="CDS:HanXRQr2_Chr11g0505831.1"/>
    <property type="gene ID" value="HanXRQr2_Chr11g0505831"/>
</dbReference>
<protein>
    <submittedName>
        <fullName evidence="2">Uncharacterized protein</fullName>
    </submittedName>
</protein>
<keyword evidence="1" id="KW-0812">Transmembrane</keyword>
<sequence>MLYDRAGLDESFEAYALIKPAKSFPICPLFFISYLFLVFLSRFPSYIEGNVKFKCGDGNYRLVSS</sequence>
<proteinExistence type="predicted"/>
<name>A0A9K3HS24_HELAN</name>
<feature type="transmembrane region" description="Helical" evidence="1">
    <location>
        <begin position="23"/>
        <end position="43"/>
    </location>
</feature>
<gene>
    <name evidence="2" type="ORF">HanXRQr2_Chr11g0505831</name>
</gene>
<comment type="caution">
    <text evidence="2">The sequence shown here is derived from an EMBL/GenBank/DDBJ whole genome shotgun (WGS) entry which is preliminary data.</text>
</comment>
<dbReference type="AlphaFoldDB" id="A0A9K3HS24"/>
<reference evidence="2" key="2">
    <citation type="submission" date="2020-06" db="EMBL/GenBank/DDBJ databases">
        <title>Helianthus annuus Genome sequencing and assembly Release 2.</title>
        <authorList>
            <person name="Gouzy J."/>
            <person name="Langlade N."/>
            <person name="Munos S."/>
        </authorList>
    </citation>
    <scope>NUCLEOTIDE SEQUENCE</scope>
    <source>
        <tissue evidence="2">Leaves</tissue>
    </source>
</reference>
<organism evidence="2 3">
    <name type="scientific">Helianthus annuus</name>
    <name type="common">Common sunflower</name>
    <dbReference type="NCBI Taxonomy" id="4232"/>
    <lineage>
        <taxon>Eukaryota</taxon>
        <taxon>Viridiplantae</taxon>
        <taxon>Streptophyta</taxon>
        <taxon>Embryophyta</taxon>
        <taxon>Tracheophyta</taxon>
        <taxon>Spermatophyta</taxon>
        <taxon>Magnoliopsida</taxon>
        <taxon>eudicotyledons</taxon>
        <taxon>Gunneridae</taxon>
        <taxon>Pentapetalae</taxon>
        <taxon>asterids</taxon>
        <taxon>campanulids</taxon>
        <taxon>Asterales</taxon>
        <taxon>Asteraceae</taxon>
        <taxon>Asteroideae</taxon>
        <taxon>Heliantheae alliance</taxon>
        <taxon>Heliantheae</taxon>
        <taxon>Helianthus</taxon>
    </lineage>
</organism>
<reference evidence="2" key="1">
    <citation type="journal article" date="2017" name="Nature">
        <title>The sunflower genome provides insights into oil metabolism, flowering and Asterid evolution.</title>
        <authorList>
            <person name="Badouin H."/>
            <person name="Gouzy J."/>
            <person name="Grassa C.J."/>
            <person name="Murat F."/>
            <person name="Staton S.E."/>
            <person name="Cottret L."/>
            <person name="Lelandais-Briere C."/>
            <person name="Owens G.L."/>
            <person name="Carrere S."/>
            <person name="Mayjonade B."/>
            <person name="Legrand L."/>
            <person name="Gill N."/>
            <person name="Kane N.C."/>
            <person name="Bowers J.E."/>
            <person name="Hubner S."/>
            <person name="Bellec A."/>
            <person name="Berard A."/>
            <person name="Berges H."/>
            <person name="Blanchet N."/>
            <person name="Boniface M.C."/>
            <person name="Brunel D."/>
            <person name="Catrice O."/>
            <person name="Chaidir N."/>
            <person name="Claudel C."/>
            <person name="Donnadieu C."/>
            <person name="Faraut T."/>
            <person name="Fievet G."/>
            <person name="Helmstetter N."/>
            <person name="King M."/>
            <person name="Knapp S.J."/>
            <person name="Lai Z."/>
            <person name="Le Paslier M.C."/>
            <person name="Lippi Y."/>
            <person name="Lorenzon L."/>
            <person name="Mandel J.R."/>
            <person name="Marage G."/>
            <person name="Marchand G."/>
            <person name="Marquand E."/>
            <person name="Bret-Mestries E."/>
            <person name="Morien E."/>
            <person name="Nambeesan S."/>
            <person name="Nguyen T."/>
            <person name="Pegot-Espagnet P."/>
            <person name="Pouilly N."/>
            <person name="Raftis F."/>
            <person name="Sallet E."/>
            <person name="Schiex T."/>
            <person name="Thomas J."/>
            <person name="Vandecasteele C."/>
            <person name="Vares D."/>
            <person name="Vear F."/>
            <person name="Vautrin S."/>
            <person name="Crespi M."/>
            <person name="Mangin B."/>
            <person name="Burke J.M."/>
            <person name="Salse J."/>
            <person name="Munos S."/>
            <person name="Vincourt P."/>
            <person name="Rieseberg L.H."/>
            <person name="Langlade N.B."/>
        </authorList>
    </citation>
    <scope>NUCLEOTIDE SEQUENCE</scope>
    <source>
        <tissue evidence="2">Leaves</tissue>
    </source>
</reference>
<keyword evidence="1" id="KW-0472">Membrane</keyword>
<keyword evidence="3" id="KW-1185">Reference proteome</keyword>
<evidence type="ECO:0000313" key="3">
    <source>
        <dbReference type="Proteomes" id="UP000215914"/>
    </source>
</evidence>
<evidence type="ECO:0000256" key="1">
    <source>
        <dbReference type="SAM" id="Phobius"/>
    </source>
</evidence>